<evidence type="ECO:0000256" key="6">
    <source>
        <dbReference type="ARBA" id="ARBA00022989"/>
    </source>
</evidence>
<evidence type="ECO:0000256" key="4">
    <source>
        <dbReference type="ARBA" id="ARBA00022475"/>
    </source>
</evidence>
<feature type="transmembrane region" description="Helical" evidence="9">
    <location>
        <begin position="139"/>
        <end position="166"/>
    </location>
</feature>
<comment type="similarity">
    <text evidence="2 9">Belongs to the MgtC/SapB family.</text>
</comment>
<protein>
    <recommendedName>
        <fullName evidence="3 9">Protein MgtC</fullName>
    </recommendedName>
</protein>
<keyword evidence="13" id="KW-0489">Methyltransferase</keyword>
<dbReference type="PANTHER" id="PTHR33778:SF3">
    <property type="entry name" value="PROTEIN MGTC"/>
    <property type="match status" value="1"/>
</dbReference>
<evidence type="ECO:0000313" key="13">
    <source>
        <dbReference type="EMBL" id="VVD70450.1"/>
    </source>
</evidence>
<accession>A0A5E4S4D9</accession>
<evidence type="ECO:0000256" key="8">
    <source>
        <dbReference type="ARBA" id="ARBA00025369"/>
    </source>
</evidence>
<proteinExistence type="inferred from homology"/>
<feature type="transmembrane region" description="Helical" evidence="9">
    <location>
        <begin position="42"/>
        <end position="64"/>
    </location>
</feature>
<dbReference type="Pfam" id="PF02308">
    <property type="entry name" value="MgtC"/>
    <property type="match status" value="1"/>
</dbReference>
<feature type="domain" description="MgtC/SapB/SrpB/YhiD N-terminal" evidence="10">
    <location>
        <begin position="52"/>
        <end position="170"/>
    </location>
</feature>
<dbReference type="InterPro" id="IPR003416">
    <property type="entry name" value="MgtC/SapB/SrpB/YhiD_fam"/>
</dbReference>
<dbReference type="GO" id="GO:0008168">
    <property type="term" value="F:methyltransferase activity"/>
    <property type="evidence" value="ECO:0007669"/>
    <property type="project" value="UniProtKB-KW"/>
</dbReference>
<dbReference type="EMBL" id="CABPSE010000001">
    <property type="protein sequence ID" value="VVD66698.1"/>
    <property type="molecule type" value="Genomic_DNA"/>
</dbReference>
<keyword evidence="15" id="KW-1185">Reference proteome</keyword>
<evidence type="ECO:0000256" key="2">
    <source>
        <dbReference type="ARBA" id="ARBA00009298"/>
    </source>
</evidence>
<dbReference type="Pfam" id="PF21770">
    <property type="entry name" value="MgtC_SapB_C"/>
    <property type="match status" value="1"/>
</dbReference>
<evidence type="ECO:0000256" key="7">
    <source>
        <dbReference type="ARBA" id="ARBA00023136"/>
    </source>
</evidence>
<keyword evidence="9" id="KW-0997">Cell inner membrane</keyword>
<dbReference type="GO" id="GO:0005886">
    <property type="term" value="C:plasma membrane"/>
    <property type="evidence" value="ECO:0007669"/>
    <property type="project" value="UniProtKB-SubCell"/>
</dbReference>
<evidence type="ECO:0000313" key="12">
    <source>
        <dbReference type="EMBL" id="VVD66698.1"/>
    </source>
</evidence>
<dbReference type="EMBL" id="CABPSJ010000001">
    <property type="protein sequence ID" value="VVD70450.1"/>
    <property type="molecule type" value="Genomic_DNA"/>
</dbReference>
<dbReference type="InterPro" id="IPR048640">
    <property type="entry name" value="MgtC-like_C"/>
</dbReference>
<dbReference type="GO" id="GO:0032259">
    <property type="term" value="P:methylation"/>
    <property type="evidence" value="ECO:0007669"/>
    <property type="project" value="UniProtKB-KW"/>
</dbReference>
<dbReference type="Proteomes" id="UP000337189">
    <property type="component" value="Unassembled WGS sequence"/>
</dbReference>
<dbReference type="InterPro" id="IPR049177">
    <property type="entry name" value="MgtC_SapB_SrpB_YhiD_N"/>
</dbReference>
<dbReference type="PANTHER" id="PTHR33778">
    <property type="entry name" value="PROTEIN MGTC"/>
    <property type="match status" value="1"/>
</dbReference>
<evidence type="ECO:0000256" key="9">
    <source>
        <dbReference type="RuleBase" id="RU365041"/>
    </source>
</evidence>
<dbReference type="PRINTS" id="PR01837">
    <property type="entry name" value="MGTCSAPBPROT"/>
</dbReference>
<dbReference type="AlphaFoldDB" id="A0A5E4S4D9"/>
<keyword evidence="5 9" id="KW-0812">Transmembrane</keyword>
<feature type="domain" description="MgtC-like C-terminal" evidence="11">
    <location>
        <begin position="187"/>
        <end position="263"/>
    </location>
</feature>
<dbReference type="Gene3D" id="3.30.70.260">
    <property type="match status" value="1"/>
</dbReference>
<evidence type="ECO:0000256" key="5">
    <source>
        <dbReference type="ARBA" id="ARBA00022692"/>
    </source>
</evidence>
<evidence type="ECO:0000259" key="11">
    <source>
        <dbReference type="Pfam" id="PF21770"/>
    </source>
</evidence>
<evidence type="ECO:0000259" key="10">
    <source>
        <dbReference type="Pfam" id="PF02308"/>
    </source>
</evidence>
<keyword evidence="7 9" id="KW-0472">Membrane</keyword>
<dbReference type="Proteomes" id="UP000383971">
    <property type="component" value="Unassembled WGS sequence"/>
</dbReference>
<reference evidence="14 15" key="1">
    <citation type="submission" date="2019-08" db="EMBL/GenBank/DDBJ databases">
        <authorList>
            <person name="Peeters C."/>
        </authorList>
    </citation>
    <scope>NUCLEOTIDE SEQUENCE [LARGE SCALE GENOMIC DNA]</scope>
    <source>
        <strain evidence="13 14">LMG 31110</strain>
        <strain evidence="12 15">LMG 31111</strain>
    </source>
</reference>
<organism evidence="13 14">
    <name type="scientific">Pandoraea communis</name>
    <dbReference type="NCBI Taxonomy" id="2508297"/>
    <lineage>
        <taxon>Bacteria</taxon>
        <taxon>Pseudomonadati</taxon>
        <taxon>Pseudomonadota</taxon>
        <taxon>Betaproteobacteria</taxon>
        <taxon>Burkholderiales</taxon>
        <taxon>Burkholderiaceae</taxon>
        <taxon>Pandoraea</taxon>
    </lineage>
</organism>
<name>A0A5E4S4D9_9BURK</name>
<comment type="function">
    <text evidence="8">Virulence factor required for growth in low Mg(2+) medium and for intramacrophage survival. May be involved in regulating membrane potential by activating Na(+)/K(+)-ATPase.</text>
</comment>
<gene>
    <name evidence="13" type="ORF">PCO31110_00578</name>
    <name evidence="12" type="ORF">PCO31111_00400</name>
</gene>
<comment type="subcellular location">
    <subcellularLocation>
        <location evidence="9">Cell inner membrane</location>
        <topology evidence="9">Multi-pass membrane protein</topology>
    </subcellularLocation>
    <subcellularLocation>
        <location evidence="1">Cell membrane</location>
        <topology evidence="1">Multi-pass membrane protein</topology>
    </subcellularLocation>
</comment>
<keyword evidence="13" id="KW-0808">Transferase</keyword>
<evidence type="ECO:0000313" key="15">
    <source>
        <dbReference type="Proteomes" id="UP000383971"/>
    </source>
</evidence>
<evidence type="ECO:0000313" key="14">
    <source>
        <dbReference type="Proteomes" id="UP000337189"/>
    </source>
</evidence>
<keyword evidence="4" id="KW-1003">Cell membrane</keyword>
<evidence type="ECO:0000256" key="1">
    <source>
        <dbReference type="ARBA" id="ARBA00004651"/>
    </source>
</evidence>
<feature type="transmembrane region" description="Helical" evidence="9">
    <location>
        <begin position="102"/>
        <end position="119"/>
    </location>
</feature>
<keyword evidence="6 9" id="KW-1133">Transmembrane helix</keyword>
<sequence>MSRPFGLIQTIGSPASGPLPYAGWLTSRRFMHALQSIQNFQLLPLLNTAVALFVAFVLGTIIGVERQVRQRTAGLRTNVLVAVGSAAFVDLSMRLMPGDTRVIAYVVSGVGFLGAGAIMKDGASVRGLNTAATLWGSAAVGAAAGAGLIVEACVVAAFVLAANTLLRPVVNSINRTPINEATSEATYALSVICARTTQREVLDKVEAWLEASNYPVRALDIHPFGETEVEIEALLLPTAVKAGELDALTDHLETLPGVNQVFWSSRSDD</sequence>
<evidence type="ECO:0000256" key="3">
    <source>
        <dbReference type="ARBA" id="ARBA00013833"/>
    </source>
</evidence>